<accession>A0AAV2T3H8</accession>
<name>A0AAV2T3H8_CALDB</name>
<dbReference type="Proteomes" id="UP001497525">
    <property type="component" value="Unassembled WGS sequence"/>
</dbReference>
<sequence>MRVRRMMVSTILLIIFSVAEFTGSVKTCSGPGERCSWTPEEFCCEPSKYYCVHDVCKKCRELGDKCLNSNECCMGVCFNLQCSSYESVWEWAKRKGERDKENPNLYYLDDPAEAKDYLT</sequence>
<dbReference type="EMBL" id="CAXLJL010000112">
    <property type="protein sequence ID" value="CAL5132012.1"/>
    <property type="molecule type" value="Genomic_DNA"/>
</dbReference>
<proteinExistence type="predicted"/>
<reference evidence="2" key="1">
    <citation type="submission" date="2024-06" db="EMBL/GenBank/DDBJ databases">
        <authorList>
            <person name="Liu X."/>
            <person name="Lenzi L."/>
            <person name="Haldenby T S."/>
            <person name="Uol C."/>
        </authorList>
    </citation>
    <scope>NUCLEOTIDE SEQUENCE</scope>
</reference>
<protein>
    <submittedName>
        <fullName evidence="2">Uncharacterized protein</fullName>
    </submittedName>
</protein>
<evidence type="ECO:0000313" key="2">
    <source>
        <dbReference type="EMBL" id="CAL5132012.1"/>
    </source>
</evidence>
<gene>
    <name evidence="2" type="ORF">CDAUBV1_LOCUS4530</name>
</gene>
<evidence type="ECO:0000256" key="1">
    <source>
        <dbReference type="SAM" id="SignalP"/>
    </source>
</evidence>
<feature type="chain" id="PRO_5043528229" evidence="1">
    <location>
        <begin position="22"/>
        <end position="119"/>
    </location>
</feature>
<evidence type="ECO:0000313" key="3">
    <source>
        <dbReference type="Proteomes" id="UP001497525"/>
    </source>
</evidence>
<dbReference type="AlphaFoldDB" id="A0AAV2T3H8"/>
<keyword evidence="1" id="KW-0732">Signal</keyword>
<feature type="signal peptide" evidence="1">
    <location>
        <begin position="1"/>
        <end position="21"/>
    </location>
</feature>
<organism evidence="2 3">
    <name type="scientific">Calicophoron daubneyi</name>
    <name type="common">Rumen fluke</name>
    <name type="synonym">Paramphistomum daubneyi</name>
    <dbReference type="NCBI Taxonomy" id="300641"/>
    <lineage>
        <taxon>Eukaryota</taxon>
        <taxon>Metazoa</taxon>
        <taxon>Spiralia</taxon>
        <taxon>Lophotrochozoa</taxon>
        <taxon>Platyhelminthes</taxon>
        <taxon>Trematoda</taxon>
        <taxon>Digenea</taxon>
        <taxon>Plagiorchiida</taxon>
        <taxon>Pronocephalata</taxon>
        <taxon>Paramphistomoidea</taxon>
        <taxon>Paramphistomidae</taxon>
        <taxon>Calicophoron</taxon>
    </lineage>
</organism>
<comment type="caution">
    <text evidence="2">The sequence shown here is derived from an EMBL/GenBank/DDBJ whole genome shotgun (WGS) entry which is preliminary data.</text>
</comment>